<evidence type="ECO:0000313" key="1">
    <source>
        <dbReference type="EMBL" id="GER94648.1"/>
    </source>
</evidence>
<name>A0A5J4KYG9_9ZZZZ</name>
<proteinExistence type="predicted"/>
<dbReference type="EMBL" id="BLAB01000001">
    <property type="protein sequence ID" value="GER94648.1"/>
    <property type="molecule type" value="Genomic_DNA"/>
</dbReference>
<protein>
    <submittedName>
        <fullName evidence="1">Uncharacterized protein</fullName>
    </submittedName>
</protein>
<organism evidence="1">
    <name type="scientific">hot springs metagenome</name>
    <dbReference type="NCBI Taxonomy" id="433727"/>
    <lineage>
        <taxon>unclassified sequences</taxon>
        <taxon>metagenomes</taxon>
        <taxon>ecological metagenomes</taxon>
    </lineage>
</organism>
<sequence length="48" mass="5800">MDKIQEVKNKSMRGKIVCKKSLKQMAKVILVVMLLRLYVKKRYEVLYR</sequence>
<dbReference type="AlphaFoldDB" id="A0A5J4KYG9"/>
<comment type="caution">
    <text evidence="1">The sequence shown here is derived from an EMBL/GenBank/DDBJ whole genome shotgun (WGS) entry which is preliminary data.</text>
</comment>
<accession>A0A5J4KYG9</accession>
<reference evidence="1" key="1">
    <citation type="submission" date="2019-10" db="EMBL/GenBank/DDBJ databases">
        <title>Metagenomic sequencing of thiosulfate-disproportionating enrichment culture.</title>
        <authorList>
            <person name="Umezawa K."/>
            <person name="Kojima H."/>
            <person name="Fukui M."/>
        </authorList>
    </citation>
    <scope>NUCLEOTIDE SEQUENCE</scope>
    <source>
        <strain evidence="1">45J</strain>
    </source>
</reference>
<gene>
    <name evidence="1" type="ORF">A45J_2412</name>
</gene>